<dbReference type="AlphaFoldDB" id="A0A9N7Y7D4"/>
<gene>
    <name evidence="2" type="ORF">PLEPLA_LOCUS8991</name>
</gene>
<feature type="compositionally biased region" description="Polar residues" evidence="1">
    <location>
        <begin position="7"/>
        <end position="19"/>
    </location>
</feature>
<dbReference type="EMBL" id="CADEAL010000502">
    <property type="protein sequence ID" value="CAB1421110.1"/>
    <property type="molecule type" value="Genomic_DNA"/>
</dbReference>
<dbReference type="Proteomes" id="UP001153269">
    <property type="component" value="Unassembled WGS sequence"/>
</dbReference>
<proteinExistence type="predicted"/>
<comment type="caution">
    <text evidence="2">The sequence shown here is derived from an EMBL/GenBank/DDBJ whole genome shotgun (WGS) entry which is preliminary data.</text>
</comment>
<protein>
    <submittedName>
        <fullName evidence="2">Uncharacterized protein</fullName>
    </submittedName>
</protein>
<keyword evidence="3" id="KW-1185">Reference proteome</keyword>
<reference evidence="2" key="1">
    <citation type="submission" date="2020-03" db="EMBL/GenBank/DDBJ databases">
        <authorList>
            <person name="Weist P."/>
        </authorList>
    </citation>
    <scope>NUCLEOTIDE SEQUENCE</scope>
</reference>
<accession>A0A9N7Y7D4</accession>
<name>A0A9N7Y7D4_PLEPL</name>
<sequence>MYHVRPSQRNMKSSLSSLSKYVRGNSRDGKGGATPRGQRTEQGCPSGAELTPMRTTDLKTAKRQPSESMESHLLPRRTGPPPDDAHVPLAHCMSFLACRAETMLVL</sequence>
<organism evidence="2 3">
    <name type="scientific">Pleuronectes platessa</name>
    <name type="common">European plaice</name>
    <dbReference type="NCBI Taxonomy" id="8262"/>
    <lineage>
        <taxon>Eukaryota</taxon>
        <taxon>Metazoa</taxon>
        <taxon>Chordata</taxon>
        <taxon>Craniata</taxon>
        <taxon>Vertebrata</taxon>
        <taxon>Euteleostomi</taxon>
        <taxon>Actinopterygii</taxon>
        <taxon>Neopterygii</taxon>
        <taxon>Teleostei</taxon>
        <taxon>Neoteleostei</taxon>
        <taxon>Acanthomorphata</taxon>
        <taxon>Carangaria</taxon>
        <taxon>Pleuronectiformes</taxon>
        <taxon>Pleuronectoidei</taxon>
        <taxon>Pleuronectidae</taxon>
        <taxon>Pleuronectes</taxon>
    </lineage>
</organism>
<evidence type="ECO:0000313" key="3">
    <source>
        <dbReference type="Proteomes" id="UP001153269"/>
    </source>
</evidence>
<feature type="region of interest" description="Disordered" evidence="1">
    <location>
        <begin position="1"/>
        <end position="82"/>
    </location>
</feature>
<evidence type="ECO:0000256" key="1">
    <source>
        <dbReference type="SAM" id="MobiDB-lite"/>
    </source>
</evidence>
<evidence type="ECO:0000313" key="2">
    <source>
        <dbReference type="EMBL" id="CAB1421110.1"/>
    </source>
</evidence>